<geneLocation type="plasmid" evidence="1">
    <name>pRGRH0290</name>
</geneLocation>
<dbReference type="AlphaFoldDB" id="A0A0H5PYG2"/>
<name>A0A0H5PYG2_9ZZZZ</name>
<dbReference type="EMBL" id="LN852962">
    <property type="protein sequence ID" value="CRY94593.1"/>
    <property type="molecule type" value="Genomic_DNA"/>
</dbReference>
<reference evidence="1" key="1">
    <citation type="submission" date="2015-06" db="EMBL/GenBank/DDBJ databases">
        <authorList>
            <person name="Joergensen T."/>
        </authorList>
    </citation>
    <scope>NUCLEOTIDE SEQUENCE</scope>
    <source>
        <plasmid evidence="1">pRGRH0290</plasmid>
    </source>
</reference>
<keyword evidence="1" id="KW-0614">Plasmid</keyword>
<protein>
    <submittedName>
        <fullName evidence="1">Uncharacterized protein</fullName>
    </submittedName>
</protein>
<evidence type="ECO:0000313" key="1">
    <source>
        <dbReference type="EMBL" id="CRY94593.1"/>
    </source>
</evidence>
<sequence length="38" mass="3554">MLEPPTVPAVAGIVGGDGCRAVTSAVKAGVATCLGLDG</sequence>
<proteinExistence type="predicted"/>
<reference evidence="1" key="2">
    <citation type="submission" date="2015-07" db="EMBL/GenBank/DDBJ databases">
        <title>Plasmids, circular viruses and viroids from rat gut.</title>
        <authorList>
            <person name="Jorgensen T.J."/>
            <person name="Hansen M.A."/>
            <person name="Xu Z."/>
            <person name="Tabak M.A."/>
            <person name="Sorensen S.J."/>
            <person name="Hansen L.H."/>
        </authorList>
    </citation>
    <scope>NUCLEOTIDE SEQUENCE</scope>
    <source>
        <plasmid evidence="1">pRGRH0290</plasmid>
    </source>
</reference>
<accession>A0A0H5PYG2</accession>
<organism evidence="1">
    <name type="scientific">uncultured prokaryote</name>
    <dbReference type="NCBI Taxonomy" id="198431"/>
    <lineage>
        <taxon>unclassified sequences</taxon>
        <taxon>environmental samples</taxon>
    </lineage>
</organism>